<evidence type="ECO:0000313" key="10">
    <source>
        <dbReference type="EMBL" id="CAF3774390.1"/>
    </source>
</evidence>
<keyword evidence="4 6" id="KW-0472">Membrane</keyword>
<comment type="caution">
    <text evidence="9">The sequence shown here is derived from an EMBL/GenBank/DDBJ whole genome shotgun (WGS) entry which is preliminary data.</text>
</comment>
<feature type="region of interest" description="Disordered" evidence="5">
    <location>
        <begin position="599"/>
        <end position="618"/>
    </location>
</feature>
<dbReference type="Proteomes" id="UP000681722">
    <property type="component" value="Unassembled WGS sequence"/>
</dbReference>
<feature type="domain" description="Ion transport" evidence="7">
    <location>
        <begin position="292"/>
        <end position="502"/>
    </location>
</feature>
<accession>A0A814H087</accession>
<evidence type="ECO:0000256" key="3">
    <source>
        <dbReference type="ARBA" id="ARBA00022989"/>
    </source>
</evidence>
<evidence type="ECO:0000256" key="2">
    <source>
        <dbReference type="ARBA" id="ARBA00022692"/>
    </source>
</evidence>
<evidence type="ECO:0000313" key="9">
    <source>
        <dbReference type="EMBL" id="CAF1003048.1"/>
    </source>
</evidence>
<evidence type="ECO:0000259" key="7">
    <source>
        <dbReference type="Pfam" id="PF00520"/>
    </source>
</evidence>
<proteinExistence type="predicted"/>
<evidence type="ECO:0000256" key="1">
    <source>
        <dbReference type="ARBA" id="ARBA00004141"/>
    </source>
</evidence>
<dbReference type="InterPro" id="IPR057366">
    <property type="entry name" value="TRPM-like"/>
</dbReference>
<evidence type="ECO:0000256" key="6">
    <source>
        <dbReference type="SAM" id="Phobius"/>
    </source>
</evidence>
<dbReference type="InterPro" id="IPR050927">
    <property type="entry name" value="TRPM"/>
</dbReference>
<feature type="transmembrane region" description="Helical" evidence="6">
    <location>
        <begin position="405"/>
        <end position="427"/>
    </location>
</feature>
<dbReference type="InterPro" id="IPR005821">
    <property type="entry name" value="Ion_trans_dom"/>
</dbReference>
<evidence type="ECO:0000313" key="11">
    <source>
        <dbReference type="Proteomes" id="UP000663829"/>
    </source>
</evidence>
<keyword evidence="3 6" id="KW-1133">Transmembrane helix</keyword>
<reference evidence="9" key="1">
    <citation type="submission" date="2021-02" db="EMBL/GenBank/DDBJ databases">
        <authorList>
            <person name="Nowell W R."/>
        </authorList>
    </citation>
    <scope>NUCLEOTIDE SEQUENCE</scope>
</reference>
<feature type="transmembrane region" description="Helical" evidence="6">
    <location>
        <begin position="330"/>
        <end position="354"/>
    </location>
</feature>
<evidence type="ECO:0000256" key="4">
    <source>
        <dbReference type="ARBA" id="ARBA00023136"/>
    </source>
</evidence>
<sequence length="687" mass="80104">MKKAEGVPLMMLHTPFFLQLYDSTCDVLRSNSSPIIDHIDVDKLLLLWSVLTLKHDLALLFWSRTKNKICAALTANLLYTKIIQNKKFQFDKALYQEKAKEFEELAISLLDSLYKFNRRDCIYSIVRQIPSYGNCTWLTIAAEADAEYFIAHRAVQDVLKNIWYGYIDDERTSDITVIVTSFLPFLSGFLRYRNSLIYVDSNKMVNEEFFDCTQYMPYQQQELQHMLSTTESLTKHRDTFIDLDVDNMITKGFYPLYSFGHRTCPPANTKKENESEIFNGTIIHKFYAKHNKLPYLELLLLIWVFTLLCEEIRQFFTNEARTYQGKVRSYFVNVWNVVDIVAIALFFIAFILRILPNEDCFCTAKIILALDLSIWYMRTLDIFFAVPKLGPKLVMIAEMIHDLKFFVLMLTVFMFAFGVPAYALIHGVESFTWHLPRKVFNVAYWQIFGEVTVLDLIEDSYGPPGYLTYFLLVCYMAIAATLLVNLLIAMFSNTFNVYQENTDYIWKYQRFNLVCEYLNRPSLPPPFIFFSHIWRLFLFLGSRVSKAPKCLKQMYRNHLQQSRFKMILSPKASAHLEEIEDARGDEIYFLYLKKKRQQQQSSHSTSTTTPSAANTMDNVADSREEKIKYKLDAAVNHLVSLEDRMRIMETKQEKVMNYLENIINGIKSIGGNIVSTPSEETTTSPDV</sequence>
<keyword evidence="2 6" id="KW-0812">Transmembrane</keyword>
<dbReference type="PANTHER" id="PTHR13800">
    <property type="entry name" value="TRANSIENT RECEPTOR POTENTIAL CATION CHANNEL, SUBFAMILY M, MEMBER 6"/>
    <property type="match status" value="1"/>
</dbReference>
<dbReference type="AlphaFoldDB" id="A0A814H087"/>
<feature type="domain" description="TRPM-like" evidence="8">
    <location>
        <begin position="44"/>
        <end position="152"/>
    </location>
</feature>
<feature type="compositionally biased region" description="Low complexity" evidence="5">
    <location>
        <begin position="599"/>
        <end position="609"/>
    </location>
</feature>
<dbReference type="EMBL" id="CAJNOQ010003252">
    <property type="protein sequence ID" value="CAF1003048.1"/>
    <property type="molecule type" value="Genomic_DNA"/>
</dbReference>
<dbReference type="Pfam" id="PF25508">
    <property type="entry name" value="TRPM2"/>
    <property type="match status" value="1"/>
</dbReference>
<name>A0A814H087_9BILA</name>
<evidence type="ECO:0000256" key="5">
    <source>
        <dbReference type="SAM" id="MobiDB-lite"/>
    </source>
</evidence>
<feature type="transmembrane region" description="Helical" evidence="6">
    <location>
        <begin position="469"/>
        <end position="491"/>
    </location>
</feature>
<dbReference type="GO" id="GO:0099604">
    <property type="term" value="F:ligand-gated calcium channel activity"/>
    <property type="evidence" value="ECO:0007669"/>
    <property type="project" value="TreeGrafter"/>
</dbReference>
<dbReference type="OrthoDB" id="301415at2759"/>
<feature type="transmembrane region" description="Helical" evidence="6">
    <location>
        <begin position="293"/>
        <end position="309"/>
    </location>
</feature>
<keyword evidence="11" id="KW-1185">Reference proteome</keyword>
<evidence type="ECO:0008006" key="12">
    <source>
        <dbReference type="Google" id="ProtNLM"/>
    </source>
</evidence>
<comment type="subcellular location">
    <subcellularLocation>
        <location evidence="1">Membrane</location>
        <topology evidence="1">Multi-pass membrane protein</topology>
    </subcellularLocation>
</comment>
<dbReference type="EMBL" id="CAJOBC010003251">
    <property type="protein sequence ID" value="CAF3774390.1"/>
    <property type="molecule type" value="Genomic_DNA"/>
</dbReference>
<dbReference type="PANTHER" id="PTHR13800:SF12">
    <property type="entry name" value="TRANSIENT RECEPTOR POTENTIAL CATION CHANNEL SUBFAMILY M MEMBER-LIKE 2"/>
    <property type="match status" value="1"/>
</dbReference>
<evidence type="ECO:0000259" key="8">
    <source>
        <dbReference type="Pfam" id="PF25508"/>
    </source>
</evidence>
<dbReference type="Pfam" id="PF00520">
    <property type="entry name" value="Ion_trans"/>
    <property type="match status" value="1"/>
</dbReference>
<dbReference type="Proteomes" id="UP000663829">
    <property type="component" value="Unassembled WGS sequence"/>
</dbReference>
<gene>
    <name evidence="9" type="ORF">GPM918_LOCUS13864</name>
    <name evidence="10" type="ORF">SRO942_LOCUS13860</name>
</gene>
<dbReference type="GO" id="GO:0005886">
    <property type="term" value="C:plasma membrane"/>
    <property type="evidence" value="ECO:0007669"/>
    <property type="project" value="TreeGrafter"/>
</dbReference>
<organism evidence="9 11">
    <name type="scientific">Didymodactylos carnosus</name>
    <dbReference type="NCBI Taxonomy" id="1234261"/>
    <lineage>
        <taxon>Eukaryota</taxon>
        <taxon>Metazoa</taxon>
        <taxon>Spiralia</taxon>
        <taxon>Gnathifera</taxon>
        <taxon>Rotifera</taxon>
        <taxon>Eurotatoria</taxon>
        <taxon>Bdelloidea</taxon>
        <taxon>Philodinida</taxon>
        <taxon>Philodinidae</taxon>
        <taxon>Didymodactylos</taxon>
    </lineage>
</organism>
<protein>
    <recommendedName>
        <fullName evidence="12">Ion transport domain-containing protein</fullName>
    </recommendedName>
</protein>